<feature type="transmembrane region" description="Helical" evidence="1">
    <location>
        <begin position="6"/>
        <end position="26"/>
    </location>
</feature>
<proteinExistence type="predicted"/>
<sequence length="31" mass="3650">MYKCLLKIFISSLQMILVTVIIHVNLQHHVN</sequence>
<organism evidence="2">
    <name type="scientific">Anguilla anguilla</name>
    <name type="common">European freshwater eel</name>
    <name type="synonym">Muraena anguilla</name>
    <dbReference type="NCBI Taxonomy" id="7936"/>
    <lineage>
        <taxon>Eukaryota</taxon>
        <taxon>Metazoa</taxon>
        <taxon>Chordata</taxon>
        <taxon>Craniata</taxon>
        <taxon>Vertebrata</taxon>
        <taxon>Euteleostomi</taxon>
        <taxon>Actinopterygii</taxon>
        <taxon>Neopterygii</taxon>
        <taxon>Teleostei</taxon>
        <taxon>Anguilliformes</taxon>
        <taxon>Anguillidae</taxon>
        <taxon>Anguilla</taxon>
    </lineage>
</organism>
<reference evidence="2" key="2">
    <citation type="journal article" date="2015" name="Fish Shellfish Immunol.">
        <title>Early steps in the European eel (Anguilla anguilla)-Vibrio vulnificus interaction in the gills: Role of the RtxA13 toxin.</title>
        <authorList>
            <person name="Callol A."/>
            <person name="Pajuelo D."/>
            <person name="Ebbesson L."/>
            <person name="Teles M."/>
            <person name="MacKenzie S."/>
            <person name="Amaro C."/>
        </authorList>
    </citation>
    <scope>NUCLEOTIDE SEQUENCE</scope>
</reference>
<keyword evidence="1" id="KW-0812">Transmembrane</keyword>
<reference evidence="2" key="1">
    <citation type="submission" date="2014-11" db="EMBL/GenBank/DDBJ databases">
        <authorList>
            <person name="Amaro Gonzalez C."/>
        </authorList>
    </citation>
    <scope>NUCLEOTIDE SEQUENCE</scope>
</reference>
<keyword evidence="1" id="KW-0472">Membrane</keyword>
<dbReference type="EMBL" id="GBXM01019743">
    <property type="protein sequence ID" value="JAH88834.1"/>
    <property type="molecule type" value="Transcribed_RNA"/>
</dbReference>
<protein>
    <submittedName>
        <fullName evidence="2">Uncharacterized protein</fullName>
    </submittedName>
</protein>
<accession>A0A0E9WEM3</accession>
<evidence type="ECO:0000313" key="2">
    <source>
        <dbReference type="EMBL" id="JAH88834.1"/>
    </source>
</evidence>
<name>A0A0E9WEM3_ANGAN</name>
<keyword evidence="1" id="KW-1133">Transmembrane helix</keyword>
<evidence type="ECO:0000256" key="1">
    <source>
        <dbReference type="SAM" id="Phobius"/>
    </source>
</evidence>
<dbReference type="AlphaFoldDB" id="A0A0E9WEM3"/>